<keyword evidence="4" id="KW-0597">Phosphoprotein</keyword>
<keyword evidence="5" id="KW-0132">Cell division</keyword>
<dbReference type="GO" id="GO:0000724">
    <property type="term" value="P:double-strand break repair via homologous recombination"/>
    <property type="evidence" value="ECO:0007669"/>
    <property type="project" value="TreeGrafter"/>
</dbReference>
<evidence type="ECO:0000256" key="7">
    <source>
        <dbReference type="ARBA" id="ARBA00022723"/>
    </source>
</evidence>
<keyword evidence="13" id="KW-0067">ATP-binding</keyword>
<feature type="compositionally biased region" description="Basic and acidic residues" evidence="26">
    <location>
        <begin position="1237"/>
        <end position="1312"/>
    </location>
</feature>
<dbReference type="InterPro" id="IPR011545">
    <property type="entry name" value="DEAD/DEAH_box_helicase_dom"/>
</dbReference>
<dbReference type="Pfam" id="PF00270">
    <property type="entry name" value="DEAD"/>
    <property type="match status" value="1"/>
</dbReference>
<dbReference type="NCBIfam" id="TIGR00614">
    <property type="entry name" value="recQ_fam"/>
    <property type="match status" value="1"/>
</dbReference>
<evidence type="ECO:0000256" key="25">
    <source>
        <dbReference type="ARBA" id="ARBA00084014"/>
    </source>
</evidence>
<feature type="region of interest" description="Disordered" evidence="26">
    <location>
        <begin position="475"/>
        <end position="560"/>
    </location>
</feature>
<dbReference type="EC" id="5.6.2.4" evidence="20"/>
<dbReference type="GO" id="GO:0046872">
    <property type="term" value="F:metal ion binding"/>
    <property type="evidence" value="ECO:0007669"/>
    <property type="project" value="UniProtKB-KW"/>
</dbReference>
<feature type="compositionally biased region" description="Polar residues" evidence="26">
    <location>
        <begin position="1361"/>
        <end position="1381"/>
    </location>
</feature>
<evidence type="ECO:0000259" key="27">
    <source>
        <dbReference type="PROSITE" id="PS51192"/>
    </source>
</evidence>
<evidence type="ECO:0000256" key="5">
    <source>
        <dbReference type="ARBA" id="ARBA00022618"/>
    </source>
</evidence>
<reference evidence="29 30" key="1">
    <citation type="journal article" date="2024" name="BMC Genomics">
        <title>Genome assembly of redclaw crayfish (Cherax quadricarinatus) provides insights into its immune adaptation and hypoxia tolerance.</title>
        <authorList>
            <person name="Liu Z."/>
            <person name="Zheng J."/>
            <person name="Li H."/>
            <person name="Fang K."/>
            <person name="Wang S."/>
            <person name="He J."/>
            <person name="Zhou D."/>
            <person name="Weng S."/>
            <person name="Chi M."/>
            <person name="Gu Z."/>
            <person name="He J."/>
            <person name="Li F."/>
            <person name="Wang M."/>
        </authorList>
    </citation>
    <scope>NUCLEOTIDE SEQUENCE [LARGE SCALE GENOMIC DNA]</scope>
    <source>
        <strain evidence="29">ZL_2023a</strain>
    </source>
</reference>
<evidence type="ECO:0000313" key="30">
    <source>
        <dbReference type="Proteomes" id="UP001445076"/>
    </source>
</evidence>
<dbReference type="Pfam" id="PF16124">
    <property type="entry name" value="RecQ_Zn_bind"/>
    <property type="match status" value="1"/>
</dbReference>
<dbReference type="GO" id="GO:0006355">
    <property type="term" value="P:regulation of DNA-templated transcription"/>
    <property type="evidence" value="ECO:0007669"/>
    <property type="project" value="InterPro"/>
</dbReference>
<dbReference type="Pfam" id="PF08236">
    <property type="entry name" value="SRI"/>
    <property type="match status" value="1"/>
</dbReference>
<evidence type="ECO:0000256" key="9">
    <source>
        <dbReference type="ARBA" id="ARBA00022763"/>
    </source>
</evidence>
<dbReference type="InterPro" id="IPR032284">
    <property type="entry name" value="RecQ_Zn-bd"/>
</dbReference>
<evidence type="ECO:0000256" key="12">
    <source>
        <dbReference type="ARBA" id="ARBA00022833"/>
    </source>
</evidence>
<keyword evidence="14" id="KW-0238">DNA-binding</keyword>
<dbReference type="FunFam" id="3.40.50.300:FF:000444">
    <property type="entry name" value="ATP-dependent DNA helicase"/>
    <property type="match status" value="1"/>
</dbReference>
<keyword evidence="12" id="KW-0862">Zinc</keyword>
<feature type="compositionally biased region" description="Basic and acidic residues" evidence="26">
    <location>
        <begin position="757"/>
        <end position="767"/>
    </location>
</feature>
<evidence type="ECO:0000256" key="11">
    <source>
        <dbReference type="ARBA" id="ARBA00022806"/>
    </source>
</evidence>
<keyword evidence="9" id="KW-0227">DNA damage</keyword>
<evidence type="ECO:0000256" key="23">
    <source>
        <dbReference type="ARBA" id="ARBA00076757"/>
    </source>
</evidence>
<dbReference type="Proteomes" id="UP001445076">
    <property type="component" value="Unassembled WGS sequence"/>
</dbReference>
<feature type="region of interest" description="Disordered" evidence="26">
    <location>
        <begin position="697"/>
        <end position="827"/>
    </location>
</feature>
<feature type="compositionally biased region" description="Polar residues" evidence="26">
    <location>
        <begin position="720"/>
        <end position="729"/>
    </location>
</feature>
<feature type="region of interest" description="Disordered" evidence="26">
    <location>
        <begin position="843"/>
        <end position="882"/>
    </location>
</feature>
<evidence type="ECO:0000256" key="4">
    <source>
        <dbReference type="ARBA" id="ARBA00022553"/>
    </source>
</evidence>
<dbReference type="SMART" id="SM00490">
    <property type="entry name" value="HELICc"/>
    <property type="match status" value="1"/>
</dbReference>
<dbReference type="GO" id="GO:0005694">
    <property type="term" value="C:chromosome"/>
    <property type="evidence" value="ECO:0007669"/>
    <property type="project" value="InterPro"/>
</dbReference>
<accession>A0AAW0X9A4</accession>
<keyword evidence="11" id="KW-0347">Helicase</keyword>
<evidence type="ECO:0000313" key="29">
    <source>
        <dbReference type="EMBL" id="KAK8736306.1"/>
    </source>
</evidence>
<feature type="compositionally biased region" description="Acidic residues" evidence="26">
    <location>
        <begin position="788"/>
        <end position="812"/>
    </location>
</feature>
<dbReference type="GO" id="GO:0045934">
    <property type="term" value="P:negative regulation of nucleobase-containing compound metabolic process"/>
    <property type="evidence" value="ECO:0007669"/>
    <property type="project" value="UniProtKB-ARBA"/>
</dbReference>
<dbReference type="GO" id="GO:0051301">
    <property type="term" value="P:cell division"/>
    <property type="evidence" value="ECO:0007669"/>
    <property type="project" value="UniProtKB-KW"/>
</dbReference>
<evidence type="ECO:0000256" key="26">
    <source>
        <dbReference type="SAM" id="MobiDB-lite"/>
    </source>
</evidence>
<dbReference type="GO" id="GO:0006260">
    <property type="term" value="P:DNA replication"/>
    <property type="evidence" value="ECO:0007669"/>
    <property type="project" value="UniProtKB-KW"/>
</dbReference>
<dbReference type="PROSITE" id="PS51194">
    <property type="entry name" value="HELICASE_CTER"/>
    <property type="match status" value="1"/>
</dbReference>
<feature type="compositionally biased region" description="Basic and acidic residues" evidence="26">
    <location>
        <begin position="1136"/>
        <end position="1157"/>
    </location>
</feature>
<evidence type="ECO:0000256" key="6">
    <source>
        <dbReference type="ARBA" id="ARBA00022705"/>
    </source>
</evidence>
<keyword evidence="16" id="KW-0413">Isomerase</keyword>
<dbReference type="PANTHER" id="PTHR13710">
    <property type="entry name" value="DNA HELICASE RECQ FAMILY MEMBER"/>
    <property type="match status" value="1"/>
</dbReference>
<feature type="compositionally biased region" description="Polar residues" evidence="26">
    <location>
        <begin position="1159"/>
        <end position="1178"/>
    </location>
</feature>
<evidence type="ECO:0000256" key="3">
    <source>
        <dbReference type="ARBA" id="ARBA00005446"/>
    </source>
</evidence>
<proteinExistence type="inferred from homology"/>
<dbReference type="SUPFAM" id="SSF52540">
    <property type="entry name" value="P-loop containing nucleoside triphosphate hydrolases"/>
    <property type="match status" value="1"/>
</dbReference>
<dbReference type="EMBL" id="JARKIK010000044">
    <property type="protein sequence ID" value="KAK8736306.1"/>
    <property type="molecule type" value="Genomic_DNA"/>
</dbReference>
<dbReference type="InterPro" id="IPR013257">
    <property type="entry name" value="SRI"/>
</dbReference>
<evidence type="ECO:0000256" key="8">
    <source>
        <dbReference type="ARBA" id="ARBA00022741"/>
    </source>
</evidence>
<dbReference type="GO" id="GO:0005654">
    <property type="term" value="C:nucleoplasm"/>
    <property type="evidence" value="ECO:0007669"/>
    <property type="project" value="UniProtKB-SubCell"/>
</dbReference>
<evidence type="ECO:0000256" key="10">
    <source>
        <dbReference type="ARBA" id="ARBA00022801"/>
    </source>
</evidence>
<dbReference type="InterPro" id="IPR002464">
    <property type="entry name" value="DNA/RNA_helicase_DEAH_CS"/>
</dbReference>
<organism evidence="29 30">
    <name type="scientific">Cherax quadricarinatus</name>
    <name type="common">Australian red claw crayfish</name>
    <dbReference type="NCBI Taxonomy" id="27406"/>
    <lineage>
        <taxon>Eukaryota</taxon>
        <taxon>Metazoa</taxon>
        <taxon>Ecdysozoa</taxon>
        <taxon>Arthropoda</taxon>
        <taxon>Crustacea</taxon>
        <taxon>Multicrustacea</taxon>
        <taxon>Malacostraca</taxon>
        <taxon>Eumalacostraca</taxon>
        <taxon>Eucarida</taxon>
        <taxon>Decapoda</taxon>
        <taxon>Pleocyemata</taxon>
        <taxon>Astacidea</taxon>
        <taxon>Parastacoidea</taxon>
        <taxon>Parastacidae</taxon>
        <taxon>Cherax</taxon>
    </lineage>
</organism>
<evidence type="ECO:0000256" key="24">
    <source>
        <dbReference type="ARBA" id="ARBA00078243"/>
    </source>
</evidence>
<comment type="similarity">
    <text evidence="3">Belongs to the helicase family. RecQ subfamily.</text>
</comment>
<dbReference type="GO" id="GO:0005524">
    <property type="term" value="F:ATP binding"/>
    <property type="evidence" value="ECO:0007669"/>
    <property type="project" value="UniProtKB-KW"/>
</dbReference>
<feature type="compositionally biased region" description="Basic and acidic residues" evidence="26">
    <location>
        <begin position="538"/>
        <end position="557"/>
    </location>
</feature>
<dbReference type="GO" id="GO:0016787">
    <property type="term" value="F:hydrolase activity"/>
    <property type="evidence" value="ECO:0007669"/>
    <property type="project" value="UniProtKB-KW"/>
</dbReference>
<keyword evidence="18" id="KW-0131">Cell cycle</keyword>
<dbReference type="GO" id="GO:0043138">
    <property type="term" value="F:3'-5' DNA helicase activity"/>
    <property type="evidence" value="ECO:0007669"/>
    <property type="project" value="UniProtKB-EC"/>
</dbReference>
<gene>
    <name evidence="29" type="ORF">OTU49_004934</name>
</gene>
<dbReference type="SMART" id="SM00487">
    <property type="entry name" value="DEXDc"/>
    <property type="match status" value="1"/>
</dbReference>
<feature type="compositionally biased region" description="Basic and acidic residues" evidence="26">
    <location>
        <begin position="1179"/>
        <end position="1203"/>
    </location>
</feature>
<evidence type="ECO:0000256" key="20">
    <source>
        <dbReference type="ARBA" id="ARBA00034808"/>
    </source>
</evidence>
<comment type="caution">
    <text evidence="29">The sequence shown here is derived from an EMBL/GenBank/DDBJ whole genome shotgun (WGS) entry which is preliminary data.</text>
</comment>
<sequence length="1482" mass="168885">MCSRSGHDRDEVLSCLTKYFRHDTFRSDLQRRAVEAVVQGNQDVFVSMPTGSGKSLCYQLPAVMAQGQVAIVVSPLIALIKDQLEHLQKLHIVAESINSKMTSKERKRVLADLSCMTPNTRLLYITPEQASTNFFKGLLDRLYKYKKLSYFVVDEAHCVSQWGHDFRPDFLRLGCLRSQIPSIPWVALTATATARVVDDIYLQLKLKKPVAKFKSSCFRSNLFYDVQFKDALDDPFEELKDFVNKSLGSDWDKNRTENSGCGIIYCRTRDATTELANQLSKKGIPTKAYHAGLKNRERAEVQEEWMDGKVPIITATVSFGMGVDKASVRFVAHWSVPQSMAGYYQESGRAGRDGKPSRCRIYYSKKERDTVSFLLRQDELKAKKSGKPKKEEQAKTAIKSFETVVKFCEAPLCRHHSFALYFGDDKPDCKKHCDYCTNPQLTQKKVVEWNDSLVRKTSYRFQAAAAFEDGYEDPDLYGGGRRGLKREQNDYDQTGDRGDRGQAAEQEAKKQRTAFIKQQLALRRGKAPSTSSSSYSKRQKEQKEKEKLEKEENERAQRSKLTNAEFSSKIAGLNVSTRESYLQMVFQALVKNYEACGDSSPVLNRLKESDIEDVAVKLEYSIFTSTNVLMMYRKGMMSLMMGIRKDTSSLILRCELAEHEPKLSLGQLAKQIENDIKNRKAASLGFKTASQVMEEKCKVKKKEPSSLSTRRGFALKRSPNHQTSLSSYFIKSGKPKNSNKVDHQLSDSESDGEEGGNEAKGEIKNNEDNELDVMATEDGVSDAGSNYDPEENQEFDLEEVSWSDLECDSYEDKDDKHSDNHCENKAADSGELPLVKTVAECDNKCDSSDSEHSVIESKTVSSSKENDRKRKMNFENERHENSAKNMCHGMSLASEICSSNAEENYVNVSEDKAGSVDIGDVHEYPRNFSAVKENQSTGCMFGESDNVSVFSREKVKCEIREPVCKDSQSTHTAKLSFDSSSDIPPSGSSLSCIAAVRLSLERKEWRPTIEKSENRSKSKKCKLSKNVKMIDLFGDTCEMNEIEPSNQDTKEGCTGAKNVAIPYVQGEKDKGKYVLDNWQSNCVNYDKSSERKEKSEGKLKHSDNSYHMEFSDTVNDRPTKKDKHNEHNRQNRGKHKSEDSSKENEKKHKEREERICTDSKGSVSSPSKQKQTECVNKSMNKDRLLEEGSRKNDGLYEKKEKSGSSKRHLERSGSSSEKHNKESDKQRHSKNIQSGSEKLEMHSEKLEGHAEKPTVDSEKSEWNLDKPRRDSEKSRRDLERCEKESVKLRKDKERNCERSHKISKEPWMESDKYMKQNEDKIYKERKMSEDNERRRVSKMENLFTEDYRSSIHQTVEKQKITDISNMPQSTLRMTNKSLNLPSSKNDSESKTSSRSLPSPNTKEAPSLADRKQIADWVVKHLMPHYKNNNISGKDLFKSLARQISHNVAQLELGRDEDAAEQYIKSFFKRVKKVTCEADIVFY</sequence>
<evidence type="ECO:0000256" key="14">
    <source>
        <dbReference type="ARBA" id="ARBA00023125"/>
    </source>
</evidence>
<keyword evidence="17" id="KW-0539">Nucleus</keyword>
<comment type="cofactor">
    <cofactor evidence="1">
        <name>Zn(2+)</name>
        <dbReference type="ChEBI" id="CHEBI:29105"/>
    </cofactor>
</comment>
<feature type="region of interest" description="Disordered" evidence="26">
    <location>
        <begin position="1360"/>
        <end position="1408"/>
    </location>
</feature>
<evidence type="ECO:0000256" key="13">
    <source>
        <dbReference type="ARBA" id="ARBA00022840"/>
    </source>
</evidence>
<evidence type="ECO:0000256" key="21">
    <source>
        <dbReference type="ARBA" id="ARBA00049360"/>
    </source>
</evidence>
<feature type="compositionally biased region" description="Basic and acidic residues" evidence="26">
    <location>
        <begin position="843"/>
        <end position="855"/>
    </location>
</feature>
<comment type="catalytic activity">
    <reaction evidence="21">
        <text>ATP + H2O = ADP + phosphate + H(+)</text>
        <dbReference type="Rhea" id="RHEA:13065"/>
        <dbReference type="ChEBI" id="CHEBI:15377"/>
        <dbReference type="ChEBI" id="CHEBI:15378"/>
        <dbReference type="ChEBI" id="CHEBI:30616"/>
        <dbReference type="ChEBI" id="CHEBI:43474"/>
        <dbReference type="ChEBI" id="CHEBI:456216"/>
    </reaction>
</comment>
<evidence type="ECO:0000256" key="16">
    <source>
        <dbReference type="ARBA" id="ARBA00023235"/>
    </source>
</evidence>
<comment type="subcellular location">
    <subcellularLocation>
        <location evidence="2">Nucleus</location>
        <location evidence="2">Nucleoplasm</location>
    </subcellularLocation>
</comment>
<evidence type="ECO:0000256" key="18">
    <source>
        <dbReference type="ARBA" id="ARBA00023306"/>
    </source>
</evidence>
<keyword evidence="15" id="KW-0234">DNA repair</keyword>
<dbReference type="InterPro" id="IPR027417">
    <property type="entry name" value="P-loop_NTPase"/>
</dbReference>
<keyword evidence="30" id="KW-1185">Reference proteome</keyword>
<keyword evidence="7" id="KW-0479">Metal-binding</keyword>
<dbReference type="InterPro" id="IPR001650">
    <property type="entry name" value="Helicase_C-like"/>
</dbReference>
<dbReference type="InterPro" id="IPR014001">
    <property type="entry name" value="Helicase_ATP-bd"/>
</dbReference>
<evidence type="ECO:0000256" key="2">
    <source>
        <dbReference type="ARBA" id="ARBA00004642"/>
    </source>
</evidence>
<feature type="compositionally biased region" description="Basic and acidic residues" evidence="26">
    <location>
        <begin position="1087"/>
        <end position="1129"/>
    </location>
</feature>
<feature type="compositionally biased region" description="Basic and acidic residues" evidence="26">
    <location>
        <begin position="485"/>
        <end position="510"/>
    </location>
</feature>
<feature type="compositionally biased region" description="Basic and acidic residues" evidence="26">
    <location>
        <begin position="813"/>
        <end position="827"/>
    </location>
</feature>
<feature type="region of interest" description="Disordered" evidence="26">
    <location>
        <begin position="1086"/>
        <end position="1312"/>
    </location>
</feature>
<comment type="catalytic activity">
    <reaction evidence="19">
        <text>Couples ATP hydrolysis with the unwinding of duplex DNA by translocating in the 3'-5' direction.</text>
        <dbReference type="EC" id="5.6.2.4"/>
    </reaction>
</comment>
<dbReference type="GO" id="GO:0009378">
    <property type="term" value="F:four-way junction helicase activity"/>
    <property type="evidence" value="ECO:0007669"/>
    <property type="project" value="TreeGrafter"/>
</dbReference>
<evidence type="ECO:0000256" key="1">
    <source>
        <dbReference type="ARBA" id="ARBA00001947"/>
    </source>
</evidence>
<keyword evidence="6" id="KW-0235">DNA replication</keyword>
<dbReference type="PANTHER" id="PTHR13710:SF152">
    <property type="entry name" value="ATP-DEPENDENT DNA HELICASE Q5"/>
    <property type="match status" value="1"/>
</dbReference>
<keyword evidence="8" id="KW-0547">Nucleotide-binding</keyword>
<dbReference type="GO" id="GO:0005737">
    <property type="term" value="C:cytoplasm"/>
    <property type="evidence" value="ECO:0007669"/>
    <property type="project" value="TreeGrafter"/>
</dbReference>
<dbReference type="InterPro" id="IPR004589">
    <property type="entry name" value="DNA_helicase_ATP-dep_RecQ"/>
</dbReference>
<keyword evidence="10" id="KW-0378">Hydrolase</keyword>
<name>A0AAW0X9A4_CHEQU</name>
<feature type="compositionally biased region" description="Basic and acidic residues" evidence="26">
    <location>
        <begin position="1216"/>
        <end position="1226"/>
    </location>
</feature>
<evidence type="ECO:0000256" key="15">
    <source>
        <dbReference type="ARBA" id="ARBA00023204"/>
    </source>
</evidence>
<protein>
    <recommendedName>
        <fullName evidence="22">ATP-dependent DNA helicase Q5</fullName>
        <ecNumber evidence="20">5.6.2.4</ecNumber>
    </recommendedName>
    <alternativeName>
        <fullName evidence="23">DNA 3'-5' helicase RecQ5</fullName>
    </alternativeName>
    <alternativeName>
        <fullName evidence="24">DNA helicase, RecQ-like type 5</fullName>
    </alternativeName>
    <alternativeName>
        <fullName evidence="25">RecQ protein-like 5</fullName>
    </alternativeName>
</protein>
<dbReference type="Gene3D" id="3.40.50.300">
    <property type="entry name" value="P-loop containing nucleotide triphosphate hydrolases"/>
    <property type="match status" value="2"/>
</dbReference>
<dbReference type="PROSITE" id="PS51192">
    <property type="entry name" value="HELICASE_ATP_BIND_1"/>
    <property type="match status" value="1"/>
</dbReference>
<dbReference type="Pfam" id="PF00271">
    <property type="entry name" value="Helicase_C"/>
    <property type="match status" value="1"/>
</dbReference>
<dbReference type="GO" id="GO:0010605">
    <property type="term" value="P:negative regulation of macromolecule metabolic process"/>
    <property type="evidence" value="ECO:0007669"/>
    <property type="project" value="UniProtKB-ARBA"/>
</dbReference>
<evidence type="ECO:0000259" key="28">
    <source>
        <dbReference type="PROSITE" id="PS51194"/>
    </source>
</evidence>
<dbReference type="PROSITE" id="PS00690">
    <property type="entry name" value="DEAH_ATP_HELICASE"/>
    <property type="match status" value="1"/>
</dbReference>
<feature type="domain" description="Helicase C-terminal" evidence="28">
    <location>
        <begin position="238"/>
        <end position="402"/>
    </location>
</feature>
<dbReference type="GO" id="GO:0003677">
    <property type="term" value="F:DNA binding"/>
    <property type="evidence" value="ECO:0007669"/>
    <property type="project" value="UniProtKB-KW"/>
</dbReference>
<evidence type="ECO:0000256" key="22">
    <source>
        <dbReference type="ARBA" id="ARBA00074289"/>
    </source>
</evidence>
<feature type="domain" description="Helicase ATP-binding" evidence="27">
    <location>
        <begin position="35"/>
        <end position="210"/>
    </location>
</feature>
<evidence type="ECO:0000256" key="19">
    <source>
        <dbReference type="ARBA" id="ARBA00034617"/>
    </source>
</evidence>
<dbReference type="FunFam" id="3.40.50.300:FF:000614">
    <property type="entry name" value="ATP-dependent DNA helicase"/>
    <property type="match status" value="1"/>
</dbReference>
<dbReference type="CDD" id="cd18794">
    <property type="entry name" value="SF2_C_RecQ"/>
    <property type="match status" value="1"/>
</dbReference>
<evidence type="ECO:0000256" key="17">
    <source>
        <dbReference type="ARBA" id="ARBA00023242"/>
    </source>
</evidence>
<feature type="compositionally biased region" description="Basic and acidic residues" evidence="26">
    <location>
        <begin position="864"/>
        <end position="882"/>
    </location>
</feature>